<evidence type="ECO:0000259" key="10">
    <source>
        <dbReference type="PROSITE" id="PS51782"/>
    </source>
</evidence>
<feature type="region of interest" description="Disordered" evidence="9">
    <location>
        <begin position="58"/>
        <end position="78"/>
    </location>
</feature>
<evidence type="ECO:0000256" key="4">
    <source>
        <dbReference type="ARBA" id="ARBA00022670"/>
    </source>
</evidence>
<dbReference type="InterPro" id="IPR045834">
    <property type="entry name" value="Csd3_N2"/>
</dbReference>
<evidence type="ECO:0000256" key="5">
    <source>
        <dbReference type="ARBA" id="ARBA00022723"/>
    </source>
</evidence>
<dbReference type="Proteomes" id="UP000294338">
    <property type="component" value="Chromosome 1"/>
</dbReference>
<dbReference type="Gene3D" id="2.70.70.10">
    <property type="entry name" value="Glucose Permease (Domain IIA)"/>
    <property type="match status" value="1"/>
</dbReference>
<keyword evidence="8" id="KW-0482">Metalloprotease</keyword>
<dbReference type="EMBL" id="LR217705">
    <property type="protein sequence ID" value="VFP80504.1"/>
    <property type="molecule type" value="Genomic_DNA"/>
</dbReference>
<keyword evidence="4" id="KW-0645">Protease</keyword>
<dbReference type="EC" id="3.4.24.-" evidence="11"/>
<evidence type="ECO:0000256" key="2">
    <source>
        <dbReference type="ARBA" id="ARBA00004162"/>
    </source>
</evidence>
<dbReference type="GO" id="GO:0046872">
    <property type="term" value="F:metal ion binding"/>
    <property type="evidence" value="ECO:0007669"/>
    <property type="project" value="UniProtKB-KW"/>
</dbReference>
<accession>A0A451D4A2</accession>
<comment type="similarity">
    <text evidence="3">Belongs to the peptidase M23B family.</text>
</comment>
<dbReference type="GO" id="GO:0005886">
    <property type="term" value="C:plasma membrane"/>
    <property type="evidence" value="ECO:0007669"/>
    <property type="project" value="UniProtKB-SubCell"/>
</dbReference>
<keyword evidence="7" id="KW-0862">Zinc</keyword>
<dbReference type="AlphaFoldDB" id="A0A451D4A2"/>
<evidence type="ECO:0000256" key="8">
    <source>
        <dbReference type="ARBA" id="ARBA00023049"/>
    </source>
</evidence>
<gene>
    <name evidence="11" type="primary">mepM</name>
    <name evidence="11" type="ORF">ERCISPPS3390_374</name>
</gene>
<dbReference type="Pfam" id="PF19425">
    <property type="entry name" value="Csd3_N2"/>
    <property type="match status" value="1"/>
</dbReference>
<comment type="cofactor">
    <cofactor evidence="1">
        <name>Zn(2+)</name>
        <dbReference type="ChEBI" id="CHEBI:29105"/>
    </cofactor>
</comment>
<reference evidence="11 12" key="1">
    <citation type="submission" date="2019-02" db="EMBL/GenBank/DDBJ databases">
        <authorList>
            <person name="Manzano-Marin A."/>
            <person name="Manzano-Marin A."/>
        </authorList>
    </citation>
    <scope>NUCLEOTIDE SEQUENCE [LARGE SCALE GENOMIC DNA]</scope>
    <source>
        <strain evidence="11 12">ErCisplendens/pseudotsugae</strain>
    </source>
</reference>
<keyword evidence="5" id="KW-0479">Metal-binding</keyword>
<sequence length="443" mass="50328">MQKKLNVISLAFYGLFCLHPVIFSAFTVVPSIISIFSSKLQISYASSANLLLDRAQSKNNPTSSSLPKNSEPLDEESPSIEEDLLKDEMDNAISSEMNVHDYIVTHGDTLSNIINQYDVELLDIIQLIRCDRRLHNLHIGQKLSWTLNNKHQLQHLTWERSNGEIRCYERTKKGFKVSLSLKMNSFQRKITTVRVNTSFINSARLAGLSTKEIQAVIKSLQWQIDFRKLRDGDRFEILTMYAMLNGKKQKSELLGVRLHNTGRDYYAIRAANGKFYDHRGSGLTSGFMRFPTVKKYRVSSPFNLKRPNPITGKIIPHKGVDFAVPIGTPVLAIGDGEIIVSRFSSTAGKYVAIRHGHQYMTRYMHLNTLLVKVGQKVKRGEHIALSGNTGRSTGPHVHFEIWVNNQAVNPLTARLPCMEKLTGKNRRNYLDKAKKIILQLHKK</sequence>
<dbReference type="SUPFAM" id="SSF51261">
    <property type="entry name" value="Duplicated hybrid motif"/>
    <property type="match status" value="1"/>
</dbReference>
<protein>
    <submittedName>
        <fullName evidence="11">Murein DD-endopeptidase MepM</fullName>
        <ecNumber evidence="11">3.4.24.-</ecNumber>
    </submittedName>
</protein>
<dbReference type="InterPro" id="IPR016047">
    <property type="entry name" value="M23ase_b-sheet_dom"/>
</dbReference>
<dbReference type="PANTHER" id="PTHR21666:SF292">
    <property type="entry name" value="MUREIN DD-ENDOPEPTIDASE MEPM"/>
    <property type="match status" value="1"/>
</dbReference>
<dbReference type="PANTHER" id="PTHR21666">
    <property type="entry name" value="PEPTIDASE-RELATED"/>
    <property type="match status" value="1"/>
</dbReference>
<dbReference type="Gene3D" id="3.10.450.350">
    <property type="match status" value="2"/>
</dbReference>
<dbReference type="RefSeq" id="WP_197095147.1">
    <property type="nucleotide sequence ID" value="NZ_LR217705.1"/>
</dbReference>
<evidence type="ECO:0000313" key="12">
    <source>
        <dbReference type="Proteomes" id="UP000294338"/>
    </source>
</evidence>
<dbReference type="GO" id="GO:0006508">
    <property type="term" value="P:proteolysis"/>
    <property type="evidence" value="ECO:0007669"/>
    <property type="project" value="UniProtKB-KW"/>
</dbReference>
<dbReference type="FunFam" id="2.70.70.10:FF:000002">
    <property type="entry name" value="Murein DD-endopeptidase MepM"/>
    <property type="match status" value="1"/>
</dbReference>
<proteinExistence type="inferred from homology"/>
<dbReference type="GO" id="GO:0042834">
    <property type="term" value="F:peptidoglycan binding"/>
    <property type="evidence" value="ECO:0007669"/>
    <property type="project" value="InterPro"/>
</dbReference>
<organism evidence="11 12">
    <name type="scientific">Candidatus Erwinia haradaeae</name>
    <dbReference type="NCBI Taxonomy" id="1922217"/>
    <lineage>
        <taxon>Bacteria</taxon>
        <taxon>Pseudomonadati</taxon>
        <taxon>Pseudomonadota</taxon>
        <taxon>Gammaproteobacteria</taxon>
        <taxon>Enterobacterales</taxon>
        <taxon>Erwiniaceae</taxon>
        <taxon>Erwinia</taxon>
    </lineage>
</organism>
<dbReference type="PROSITE" id="PS51782">
    <property type="entry name" value="LYSM"/>
    <property type="match status" value="1"/>
</dbReference>
<dbReference type="CDD" id="cd12797">
    <property type="entry name" value="M23_peptidase"/>
    <property type="match status" value="1"/>
</dbReference>
<evidence type="ECO:0000256" key="6">
    <source>
        <dbReference type="ARBA" id="ARBA00022801"/>
    </source>
</evidence>
<evidence type="ECO:0000256" key="1">
    <source>
        <dbReference type="ARBA" id="ARBA00001947"/>
    </source>
</evidence>
<evidence type="ECO:0000256" key="3">
    <source>
        <dbReference type="ARBA" id="ARBA00006646"/>
    </source>
</evidence>
<dbReference type="GO" id="GO:0004222">
    <property type="term" value="F:metalloendopeptidase activity"/>
    <property type="evidence" value="ECO:0007669"/>
    <property type="project" value="TreeGrafter"/>
</dbReference>
<dbReference type="InterPro" id="IPR050570">
    <property type="entry name" value="Cell_wall_metabolism_enzyme"/>
</dbReference>
<name>A0A451D4A2_9GAMM</name>
<feature type="compositionally biased region" description="Polar residues" evidence="9">
    <location>
        <begin position="58"/>
        <end position="68"/>
    </location>
</feature>
<dbReference type="CDD" id="cd00118">
    <property type="entry name" value="LysM"/>
    <property type="match status" value="1"/>
</dbReference>
<dbReference type="InterPro" id="IPR011055">
    <property type="entry name" value="Dup_hybrid_motif"/>
</dbReference>
<comment type="subcellular location">
    <subcellularLocation>
        <location evidence="2">Cell membrane</location>
        <topology evidence="2">Single-pass membrane protein</topology>
    </subcellularLocation>
</comment>
<evidence type="ECO:0000256" key="9">
    <source>
        <dbReference type="SAM" id="MobiDB-lite"/>
    </source>
</evidence>
<dbReference type="InterPro" id="IPR007340">
    <property type="entry name" value="LysM_Opacity-associatedA"/>
</dbReference>
<evidence type="ECO:0000313" key="11">
    <source>
        <dbReference type="EMBL" id="VFP80504.1"/>
    </source>
</evidence>
<dbReference type="Pfam" id="PF04225">
    <property type="entry name" value="LysM_OapA"/>
    <property type="match status" value="1"/>
</dbReference>
<keyword evidence="6 11" id="KW-0378">Hydrolase</keyword>
<feature type="domain" description="LysM" evidence="10">
    <location>
        <begin position="100"/>
        <end position="145"/>
    </location>
</feature>
<dbReference type="NCBIfam" id="NF008652">
    <property type="entry name" value="PRK11649.1"/>
    <property type="match status" value="1"/>
</dbReference>
<dbReference type="InterPro" id="IPR018392">
    <property type="entry name" value="LysM"/>
</dbReference>
<dbReference type="Pfam" id="PF01551">
    <property type="entry name" value="Peptidase_M23"/>
    <property type="match status" value="1"/>
</dbReference>
<evidence type="ECO:0000256" key="7">
    <source>
        <dbReference type="ARBA" id="ARBA00022833"/>
    </source>
</evidence>